<accession>A0ABU3H903</accession>
<dbReference type="InterPro" id="IPR010165">
    <property type="entry name" value="CRISPR-Cmr3_IIIB"/>
</dbReference>
<dbReference type="RefSeq" id="WP_025699528.1">
    <property type="nucleotide sequence ID" value="NZ_JAUSUY010000005.1"/>
</dbReference>
<dbReference type="NCBIfam" id="TIGR01888">
    <property type="entry name" value="cas_cmr3"/>
    <property type="match status" value="1"/>
</dbReference>
<dbReference type="EMBL" id="JAUSUY010000005">
    <property type="protein sequence ID" value="MDT3426165.1"/>
    <property type="molecule type" value="Genomic_DNA"/>
</dbReference>
<dbReference type="Gene3D" id="2.60.40.4350">
    <property type="match status" value="1"/>
</dbReference>
<gene>
    <name evidence="1" type="ORF">J2Z22_001685</name>
</gene>
<organism evidence="1 2">
    <name type="scientific">Paenibacillus forsythiae</name>
    <dbReference type="NCBI Taxonomy" id="365616"/>
    <lineage>
        <taxon>Bacteria</taxon>
        <taxon>Bacillati</taxon>
        <taxon>Bacillota</taxon>
        <taxon>Bacilli</taxon>
        <taxon>Bacillales</taxon>
        <taxon>Paenibacillaceae</taxon>
        <taxon>Paenibacillus</taxon>
    </lineage>
</organism>
<name>A0ABU3H903_9BACL</name>
<dbReference type="Proteomes" id="UP001248709">
    <property type="component" value="Unassembled WGS sequence"/>
</dbReference>
<keyword evidence="2" id="KW-1185">Reference proteome</keyword>
<protein>
    <submittedName>
        <fullName evidence="1">CRISPR-associated protein Cmr3</fullName>
    </submittedName>
</protein>
<dbReference type="Pfam" id="PF09700">
    <property type="entry name" value="Cas_Cmr3"/>
    <property type="match status" value="1"/>
</dbReference>
<reference evidence="1 2" key="1">
    <citation type="submission" date="2023-07" db="EMBL/GenBank/DDBJ databases">
        <title>Genomic Encyclopedia of Type Strains, Phase IV (KMG-IV): sequencing the most valuable type-strain genomes for metagenomic binning, comparative biology and taxonomic classification.</title>
        <authorList>
            <person name="Goeker M."/>
        </authorList>
    </citation>
    <scope>NUCLEOTIDE SEQUENCE [LARGE SCALE GENOMIC DNA]</scope>
    <source>
        <strain evidence="1 2">T98</strain>
    </source>
</reference>
<evidence type="ECO:0000313" key="2">
    <source>
        <dbReference type="Proteomes" id="UP001248709"/>
    </source>
</evidence>
<evidence type="ECO:0000313" key="1">
    <source>
        <dbReference type="EMBL" id="MDT3426165.1"/>
    </source>
</evidence>
<dbReference type="InterPro" id="IPR019117">
    <property type="entry name" value="CRISPR-assoc_protein_Cmr3"/>
</dbReference>
<proteinExistence type="predicted"/>
<comment type="caution">
    <text evidence="1">The sequence shown here is derived from an EMBL/GenBank/DDBJ whole genome shotgun (WGS) entry which is preliminary data.</text>
</comment>
<sequence length="430" mass="48926">MKLLRVEPVDPVMTRDGRPFGDTPGATAYIMDSITPGVVAGTIRMLLVKEWLGEGRTRPLSEAAKHFLKQTRIAGPLLEWKDHIYYPMPKDLLFYEEQGKLKAEALRPQKLNPGEGYFGVSVEGRLSDSLHPVDVPHSGKPYANSPAFLREDWLHRWLKGTISADEWVSVLNTWDEWLTYSGKEAAPPDSPFLRPYEQEARVHNAIDATTGRVEEGKLFSTAALRFYPGVALLAGVMMENESEGSGRLAAVHSMGGKRRLSYFQEMDWPGERPFPWTCPEDVAHSLREARPGDMLRMTLATPAYFDKGWRPRWVDAQFRTTKEFHELWNLPDSVEELKLELVWACTDRWQPISGWNYSRTQQEGREKPVRRMVPAGSVYFFKIIAGDAGILAEHWLDSVSDTTRREGPLDKEDGFGMAMWGVESKREDVK</sequence>